<organism evidence="1 2">
    <name type="scientific">Brassica napus</name>
    <name type="common">Rape</name>
    <dbReference type="NCBI Taxonomy" id="3708"/>
    <lineage>
        <taxon>Eukaryota</taxon>
        <taxon>Viridiplantae</taxon>
        <taxon>Streptophyta</taxon>
        <taxon>Embryophyta</taxon>
        <taxon>Tracheophyta</taxon>
        <taxon>Spermatophyta</taxon>
        <taxon>Magnoliopsida</taxon>
        <taxon>eudicotyledons</taxon>
        <taxon>Gunneridae</taxon>
        <taxon>Pentapetalae</taxon>
        <taxon>rosids</taxon>
        <taxon>malvids</taxon>
        <taxon>Brassicales</taxon>
        <taxon>Brassicaceae</taxon>
        <taxon>Brassiceae</taxon>
        <taxon>Brassica</taxon>
    </lineage>
</organism>
<accession>A0ABQ7ZUR6</accession>
<dbReference type="Proteomes" id="UP000824890">
    <property type="component" value="Unassembled WGS sequence"/>
</dbReference>
<name>A0ABQ7ZUR6_BRANA</name>
<keyword evidence="2" id="KW-1185">Reference proteome</keyword>
<evidence type="ECO:0000313" key="2">
    <source>
        <dbReference type="Proteomes" id="UP000824890"/>
    </source>
</evidence>
<reference evidence="1 2" key="1">
    <citation type="submission" date="2021-05" db="EMBL/GenBank/DDBJ databases">
        <title>Genome Assembly of Synthetic Allotetraploid Brassica napus Reveals Homoeologous Exchanges between Subgenomes.</title>
        <authorList>
            <person name="Davis J.T."/>
        </authorList>
    </citation>
    <scope>NUCLEOTIDE SEQUENCE [LARGE SCALE GENOMIC DNA]</scope>
    <source>
        <strain evidence="2">cv. Da-Ae</strain>
        <tissue evidence="1">Seedling</tissue>
    </source>
</reference>
<comment type="caution">
    <text evidence="1">The sequence shown here is derived from an EMBL/GenBank/DDBJ whole genome shotgun (WGS) entry which is preliminary data.</text>
</comment>
<gene>
    <name evidence="1" type="ORF">HID58_059999</name>
</gene>
<dbReference type="EMBL" id="JAGKQM010000014">
    <property type="protein sequence ID" value="KAH0883903.1"/>
    <property type="molecule type" value="Genomic_DNA"/>
</dbReference>
<proteinExistence type="predicted"/>
<protein>
    <submittedName>
        <fullName evidence="1">Uncharacterized protein</fullName>
    </submittedName>
</protein>
<sequence length="193" mass="21839">MAQSSIMLADLKARPRSSILRFGEARNVKRRNLHTSHRQRPPSHTYRHLFKVGSMYSLGGFDVTGCNQNYRLFDSPRLFRFSDSTEFEELMGVDMLLLDSQRDGGRWSKRRRATEKVAERDGTSGLELMEQVTESVTGDRKGNCCSSMAQWRLIGSQTGGIKVAVEESNMTTYLLMRLLLNIDGLKTAGKARV</sequence>
<evidence type="ECO:0000313" key="1">
    <source>
        <dbReference type="EMBL" id="KAH0883903.1"/>
    </source>
</evidence>